<dbReference type="PANTHER" id="PTHR31145">
    <property type="entry name" value="INTEGRAL MEMBRANE PROTEIN (AFU_ORTHOLOGUE AFUA_7G01610)"/>
    <property type="match status" value="1"/>
</dbReference>
<feature type="transmembrane region" description="Helical" evidence="2">
    <location>
        <begin position="82"/>
        <end position="104"/>
    </location>
</feature>
<evidence type="ECO:0000256" key="3">
    <source>
        <dbReference type="SAM" id="SignalP"/>
    </source>
</evidence>
<evidence type="ECO:0000256" key="1">
    <source>
        <dbReference type="SAM" id="MobiDB-lite"/>
    </source>
</evidence>
<feature type="compositionally biased region" description="Low complexity" evidence="1">
    <location>
        <begin position="910"/>
        <end position="925"/>
    </location>
</feature>
<feature type="transmembrane region" description="Helical" evidence="2">
    <location>
        <begin position="559"/>
        <end position="583"/>
    </location>
</feature>
<gene>
    <name evidence="5" type="ORF">SISSUDRAFT_1112301</name>
</gene>
<evidence type="ECO:0000259" key="4">
    <source>
        <dbReference type="Pfam" id="PF06011"/>
    </source>
</evidence>
<organism evidence="5 6">
    <name type="scientific">Sistotremastrum suecicum HHB10207 ss-3</name>
    <dbReference type="NCBI Taxonomy" id="1314776"/>
    <lineage>
        <taxon>Eukaryota</taxon>
        <taxon>Fungi</taxon>
        <taxon>Dikarya</taxon>
        <taxon>Basidiomycota</taxon>
        <taxon>Agaricomycotina</taxon>
        <taxon>Agaricomycetes</taxon>
        <taxon>Sistotremastrales</taxon>
        <taxon>Sistotremastraceae</taxon>
        <taxon>Sistotremastrum</taxon>
    </lineage>
</organism>
<feature type="region of interest" description="Disordered" evidence="1">
    <location>
        <begin position="746"/>
        <end position="779"/>
    </location>
</feature>
<feature type="transmembrane region" description="Helical" evidence="2">
    <location>
        <begin position="58"/>
        <end position="75"/>
    </location>
</feature>
<dbReference type="OrthoDB" id="5312224at2759"/>
<feature type="compositionally biased region" description="Acidic residues" evidence="1">
    <location>
        <begin position="978"/>
        <end position="990"/>
    </location>
</feature>
<evidence type="ECO:0000313" key="6">
    <source>
        <dbReference type="Proteomes" id="UP000076798"/>
    </source>
</evidence>
<feature type="transmembrane region" description="Helical" evidence="2">
    <location>
        <begin position="515"/>
        <end position="539"/>
    </location>
</feature>
<keyword evidence="2" id="KW-0812">Transmembrane</keyword>
<dbReference type="STRING" id="1314776.A0A166HNW5"/>
<feature type="transmembrane region" description="Helical" evidence="2">
    <location>
        <begin position="182"/>
        <end position="204"/>
    </location>
</feature>
<keyword evidence="6" id="KW-1185">Reference proteome</keyword>
<keyword evidence="3" id="KW-0732">Signal</keyword>
<dbReference type="EMBL" id="KV428010">
    <property type="protein sequence ID" value="KZT42914.1"/>
    <property type="molecule type" value="Genomic_DNA"/>
</dbReference>
<dbReference type="GO" id="GO:0016020">
    <property type="term" value="C:membrane"/>
    <property type="evidence" value="ECO:0007669"/>
    <property type="project" value="TreeGrafter"/>
</dbReference>
<feature type="transmembrane region" description="Helical" evidence="2">
    <location>
        <begin position="371"/>
        <end position="396"/>
    </location>
</feature>
<protein>
    <recommendedName>
        <fullName evidence="4">TRP C-terminal domain-containing protein</fullName>
    </recommendedName>
</protein>
<dbReference type="GO" id="GO:0055085">
    <property type="term" value="P:transmembrane transport"/>
    <property type="evidence" value="ECO:0007669"/>
    <property type="project" value="TreeGrafter"/>
</dbReference>
<sequence>MNRRLLVFLVVVVSVVAQSIPVPFQNCSSSSSIAESPNQITVDNVLAQITSTPSSTQRFLNITLFGSSSAIIYGVSNDSQPLLATMFTTASVLTFTIFSTASAFCDSLRPPSPLPSLGNETNYCPLPAGQLAFSTAAPLNHMYELLSLNTRVRIVDTSLPPLELACIDISSAPLRPGVLHSVYGHAAIIFWVSVATAIAYWLVVGSARVAAAWKRGAGATPERFWSRVQRAGFVLVSAISGERLANTPALLRFCTPSMRDVIFHTQWCAGLGMVAVQWPLFTYPVFAQTAWSTLTYNISLTQGANAREEHWDPLNTLGFSVPDGFADQVQDPTSPLFISESTPNTLFNLPPGTPSGMDSFAYAVGIRPQDLFGVSTALFLAIIGGIIALSCLIWFIDWFLSSITGSTRDRNQGRGSHSPRWSYSAKDALDDSALDAEPFEAHSSTNMLGSSKRRSRTMLPITRRWWRYRLGQNAFHQDVLWGNLIRVLILFHLPITTFAAFHFAQGRAHATLGSVVMAALAFAILSVCIPVVLIARLATTRTNKLYDNTETLLSLGPLYNQYASGSHTFATLFFLYNISFGLVIGCGQRSGTTQAIVLLVIEVVTALYTSVYLPWGRGAAMGVVSFLFCVARIITAVLLVILSPVVSVGNPAAGWIACAILLIQGLIYLMFLSMLVVKIIEGLIRLFAGVPFDRSRHTVDNGLFGALGLSGVFGSRHGQKTHHKYSTSHGLSKSALMSQDTLAKGYSHRASSPTSSARPVPSVLRPEQARTPYREENDNETGYIMGAWQSFSQQYDEAASPRTPDPPTSKTGFSRVGGGRAHYDSPYAIMPTTPEPFPSVDSPPNTPPTERASSAYPPKPAPPLPTASTSSLPAGAMAPQNLRAHARTKSQTAVIEDVRSIYSGNASTQVRGGSVDSSSVPVGRSNSETYLPSEAETPPRRKHWFNRRGTAAADETSPAESVSGRWGFLKGRRRSEGDEAAVDDEFGEPLEEPKEFVVIRNKRPSAPVESTSKVEVTPPTAWKDPLSPASPPPRPPRSERRISGASAYMPPSPH</sequence>
<evidence type="ECO:0000313" key="5">
    <source>
        <dbReference type="EMBL" id="KZT42914.1"/>
    </source>
</evidence>
<feature type="transmembrane region" description="Helical" evidence="2">
    <location>
        <begin position="654"/>
        <end position="677"/>
    </location>
</feature>
<feature type="domain" description="TRP C-terminal" evidence="4">
    <location>
        <begin position="478"/>
        <end position="681"/>
    </location>
</feature>
<feature type="region of interest" description="Disordered" evidence="1">
    <location>
        <begin position="793"/>
        <end position="874"/>
    </location>
</feature>
<evidence type="ECO:0000256" key="2">
    <source>
        <dbReference type="SAM" id="Phobius"/>
    </source>
</evidence>
<feature type="transmembrane region" description="Helical" evidence="2">
    <location>
        <begin position="619"/>
        <end position="642"/>
    </location>
</feature>
<reference evidence="5 6" key="1">
    <citation type="journal article" date="2016" name="Mol. Biol. Evol.">
        <title>Comparative Genomics of Early-Diverging Mushroom-Forming Fungi Provides Insights into the Origins of Lignocellulose Decay Capabilities.</title>
        <authorList>
            <person name="Nagy L.G."/>
            <person name="Riley R."/>
            <person name="Tritt A."/>
            <person name="Adam C."/>
            <person name="Daum C."/>
            <person name="Floudas D."/>
            <person name="Sun H."/>
            <person name="Yadav J.S."/>
            <person name="Pangilinan J."/>
            <person name="Larsson K.H."/>
            <person name="Matsuura K."/>
            <person name="Barry K."/>
            <person name="Labutti K."/>
            <person name="Kuo R."/>
            <person name="Ohm R.A."/>
            <person name="Bhattacharya S.S."/>
            <person name="Shirouzu T."/>
            <person name="Yoshinaga Y."/>
            <person name="Martin F.M."/>
            <person name="Grigoriev I.V."/>
            <person name="Hibbett D.S."/>
        </authorList>
    </citation>
    <scope>NUCLEOTIDE SEQUENCE [LARGE SCALE GENOMIC DNA]</scope>
    <source>
        <strain evidence="5 6">HHB10207 ss-3</strain>
    </source>
</reference>
<name>A0A166HNW5_9AGAM</name>
<keyword evidence="2" id="KW-1133">Transmembrane helix</keyword>
<feature type="transmembrane region" description="Helical" evidence="2">
    <location>
        <begin position="484"/>
        <end position="503"/>
    </location>
</feature>
<dbReference type="PANTHER" id="PTHR31145:SF6">
    <property type="entry name" value="INTEGRAL MEMBRANE PROTEIN (AFU_ORTHOLOGUE AFUA_7G01610)"/>
    <property type="match status" value="1"/>
</dbReference>
<feature type="region of interest" description="Disordered" evidence="1">
    <location>
        <begin position="907"/>
        <end position="1054"/>
    </location>
</feature>
<feature type="transmembrane region" description="Helical" evidence="2">
    <location>
        <begin position="595"/>
        <end position="613"/>
    </location>
</feature>
<feature type="signal peptide" evidence="3">
    <location>
        <begin position="1"/>
        <end position="17"/>
    </location>
</feature>
<dbReference type="Pfam" id="PF06011">
    <property type="entry name" value="TRP"/>
    <property type="match status" value="1"/>
</dbReference>
<keyword evidence="2" id="KW-0472">Membrane</keyword>
<dbReference type="Proteomes" id="UP000076798">
    <property type="component" value="Unassembled WGS sequence"/>
</dbReference>
<accession>A0A166HNW5</accession>
<feature type="chain" id="PRO_5007874681" description="TRP C-terminal domain-containing protein" evidence="3">
    <location>
        <begin position="18"/>
        <end position="1054"/>
    </location>
</feature>
<proteinExistence type="predicted"/>
<dbReference type="AlphaFoldDB" id="A0A166HNW5"/>
<dbReference type="InterPro" id="IPR010308">
    <property type="entry name" value="TRP_C"/>
</dbReference>
<dbReference type="InterPro" id="IPR040241">
    <property type="entry name" value="TRP_Flc/Pkd2-like"/>
</dbReference>